<evidence type="ECO:0000313" key="3">
    <source>
        <dbReference type="EMBL" id="CEM42355.1"/>
    </source>
</evidence>
<dbReference type="Gene3D" id="3.30.420.10">
    <property type="entry name" value="Ribonuclease H-like superfamily/Ribonuclease H"/>
    <property type="match status" value="1"/>
</dbReference>
<dbReference type="GO" id="GO:0003676">
    <property type="term" value="F:nucleic acid binding"/>
    <property type="evidence" value="ECO:0007669"/>
    <property type="project" value="InterPro"/>
</dbReference>
<reference evidence="3" key="1">
    <citation type="submission" date="2014-11" db="EMBL/GenBank/DDBJ databases">
        <authorList>
            <person name="Otto D Thomas"/>
            <person name="Naeem Raeece"/>
        </authorList>
    </citation>
    <scope>NUCLEOTIDE SEQUENCE</scope>
</reference>
<dbReference type="PhylomeDB" id="A0A0G4HE69"/>
<dbReference type="EMBL" id="CDMZ01002434">
    <property type="protein sequence ID" value="CEM42355.1"/>
    <property type="molecule type" value="Genomic_DNA"/>
</dbReference>
<dbReference type="Pfam" id="PF17921">
    <property type="entry name" value="Integrase_H2C2"/>
    <property type="match status" value="1"/>
</dbReference>
<feature type="chain" id="PRO_5005191360" description="Integrase catalytic domain-containing protein" evidence="1">
    <location>
        <begin position="19"/>
        <end position="440"/>
    </location>
</feature>
<dbReference type="Gene3D" id="3.10.10.10">
    <property type="entry name" value="HIV Type 1 Reverse Transcriptase, subunit A, domain 1"/>
    <property type="match status" value="1"/>
</dbReference>
<dbReference type="GO" id="GO:0015074">
    <property type="term" value="P:DNA integration"/>
    <property type="evidence" value="ECO:0007669"/>
    <property type="project" value="InterPro"/>
</dbReference>
<dbReference type="InterPro" id="IPR043128">
    <property type="entry name" value="Rev_trsase/Diguanyl_cyclase"/>
</dbReference>
<dbReference type="InterPro" id="IPR050951">
    <property type="entry name" value="Retrovirus_Pol_polyprotein"/>
</dbReference>
<dbReference type="InterPro" id="IPR043502">
    <property type="entry name" value="DNA/RNA_pol_sf"/>
</dbReference>
<organism evidence="3">
    <name type="scientific">Chromera velia CCMP2878</name>
    <dbReference type="NCBI Taxonomy" id="1169474"/>
    <lineage>
        <taxon>Eukaryota</taxon>
        <taxon>Sar</taxon>
        <taxon>Alveolata</taxon>
        <taxon>Colpodellida</taxon>
        <taxon>Chromeraceae</taxon>
        <taxon>Chromera</taxon>
    </lineage>
</organism>
<name>A0A0G4HE69_9ALVE</name>
<keyword evidence="1" id="KW-0732">Signal</keyword>
<dbReference type="PANTHER" id="PTHR37984:SF5">
    <property type="entry name" value="PROTEIN NYNRIN-LIKE"/>
    <property type="match status" value="1"/>
</dbReference>
<dbReference type="InterPro" id="IPR001584">
    <property type="entry name" value="Integrase_cat-core"/>
</dbReference>
<dbReference type="Gene3D" id="3.30.70.270">
    <property type="match status" value="1"/>
</dbReference>
<evidence type="ECO:0000256" key="1">
    <source>
        <dbReference type="SAM" id="SignalP"/>
    </source>
</evidence>
<dbReference type="InterPro" id="IPR041588">
    <property type="entry name" value="Integrase_H2C2"/>
</dbReference>
<dbReference type="CDD" id="cd01647">
    <property type="entry name" value="RT_LTR"/>
    <property type="match status" value="1"/>
</dbReference>
<dbReference type="PANTHER" id="PTHR37984">
    <property type="entry name" value="PROTEIN CBG26694"/>
    <property type="match status" value="1"/>
</dbReference>
<dbReference type="Gene3D" id="1.10.340.70">
    <property type="match status" value="1"/>
</dbReference>
<proteinExistence type="predicted"/>
<dbReference type="InterPro" id="IPR012337">
    <property type="entry name" value="RNaseH-like_sf"/>
</dbReference>
<evidence type="ECO:0000259" key="2">
    <source>
        <dbReference type="PROSITE" id="PS50994"/>
    </source>
</evidence>
<dbReference type="InterPro" id="IPR036397">
    <property type="entry name" value="RNaseH_sf"/>
</dbReference>
<dbReference type="PROSITE" id="PS50994">
    <property type="entry name" value="INTEGRASE"/>
    <property type="match status" value="1"/>
</dbReference>
<feature type="domain" description="Integrase catalytic" evidence="2">
    <location>
        <begin position="206"/>
        <end position="361"/>
    </location>
</feature>
<sequence length="440" mass="49947">MLRIRWLGAILFVQKADGTQRMCINFTGLNKITVCDKFPIPHPEELLSRLYGAKFFSSLDLRQYFYQTRIKEGDEEKMAFIIRRGYSADPFFHPVLQHLSQQYPPAPTPDFALRLRGMSLCAGLLYFEGNRLCVPRSQQGTVMAGMHSLLHAAYFGTGKTYRKVASLYYWPKMWRSVASFVCACDRYQRSKGLTAACPGLLQPLPIPSRPWESTCIDRLTDLPPSDDEGFDAILVALCRLIKAVVLIPTHSIAGAEETARIYRQHISYKKGFQRDPRFVAHFWQTLHASSGSEVNFATASHHDTAGAVERMNRTLEEALRCLVDTKHSRWSEFLCDMEFAYNSSVHEETGFAPLTLDGGKSLLIPPALNLPVSVEPSFDAGEFLEEHSQMIAAVRDSLRSAQQVMTRSANRRRRPAKNIRVGDYVLVHRTSWRLQRPAKK</sequence>
<dbReference type="SUPFAM" id="SSF53098">
    <property type="entry name" value="Ribonuclease H-like"/>
    <property type="match status" value="1"/>
</dbReference>
<feature type="signal peptide" evidence="1">
    <location>
        <begin position="1"/>
        <end position="18"/>
    </location>
</feature>
<dbReference type="VEuPathDB" id="CryptoDB:Cvel_26683"/>
<dbReference type="AlphaFoldDB" id="A0A0G4HE69"/>
<dbReference type="SUPFAM" id="SSF56672">
    <property type="entry name" value="DNA/RNA polymerases"/>
    <property type="match status" value="1"/>
</dbReference>
<gene>
    <name evidence="3" type="ORF">Cvel_26683</name>
</gene>
<accession>A0A0G4HE69</accession>
<protein>
    <recommendedName>
        <fullName evidence="2">Integrase catalytic domain-containing protein</fullName>
    </recommendedName>
</protein>